<feature type="region of interest" description="Disordered" evidence="1">
    <location>
        <begin position="100"/>
        <end position="123"/>
    </location>
</feature>
<protein>
    <submittedName>
        <fullName evidence="2">Uncharacterized protein</fullName>
    </submittedName>
</protein>
<feature type="compositionally biased region" description="Polar residues" evidence="1">
    <location>
        <begin position="42"/>
        <end position="74"/>
    </location>
</feature>
<sequence>MSGSSSGSEMPLENKSVVPSEDGSLDSPKSVTVQTRGEIAIYQSSSTEVPHSFEKATSNAVDASTSKPTISDALSSEAADENKQTSVLSKEIISDALTSNPTISDASTSNPSISDALSSKTADENKETSVLSLEIKSDAAASNPTISDALSSKTADESKESVLSIEITSNDFEDIACSIIERSKVNSPTSDAIFTEIMKENEEIIVSAKKKFTVTPVITTSNITLGLPTIHPSESDNTASLTTNESKKVYTPEEIISEITPFNETDISKSIGPSMLCKKEVPIEDIHKPSTSRIPDEDTSAQDLKTTLKKLSTRSKPAPIPVYSDEEAALKLQEIYMKKYCRFYTTELVFAMDVMSTIGQLNRPQFVPVMYPIKAVRPQSPCNGTVEAALEMILAYVRPNVERLLVKKTVETNFDYFKFQSLVVKLAAKTESQPFTVAGFLIYCVMISQWAMCVRRIGIDNAPLFVPLVMCRTMSRFKKTGIFPETIWENIVETSSRMVRNPFGNI</sequence>
<organism evidence="2 3">
    <name type="scientific">Caerostris darwini</name>
    <dbReference type="NCBI Taxonomy" id="1538125"/>
    <lineage>
        <taxon>Eukaryota</taxon>
        <taxon>Metazoa</taxon>
        <taxon>Ecdysozoa</taxon>
        <taxon>Arthropoda</taxon>
        <taxon>Chelicerata</taxon>
        <taxon>Arachnida</taxon>
        <taxon>Araneae</taxon>
        <taxon>Araneomorphae</taxon>
        <taxon>Entelegynae</taxon>
        <taxon>Araneoidea</taxon>
        <taxon>Araneidae</taxon>
        <taxon>Caerostris</taxon>
    </lineage>
</organism>
<feature type="region of interest" description="Disordered" evidence="1">
    <location>
        <begin position="1"/>
        <end position="86"/>
    </location>
</feature>
<dbReference type="AlphaFoldDB" id="A0AAV4WR68"/>
<proteinExistence type="predicted"/>
<feature type="compositionally biased region" description="Polar residues" evidence="1">
    <location>
        <begin position="100"/>
        <end position="120"/>
    </location>
</feature>
<comment type="caution">
    <text evidence="2">The sequence shown here is derived from an EMBL/GenBank/DDBJ whole genome shotgun (WGS) entry which is preliminary data.</text>
</comment>
<gene>
    <name evidence="2" type="ORF">CDAR_278661</name>
</gene>
<keyword evidence="3" id="KW-1185">Reference proteome</keyword>
<evidence type="ECO:0000313" key="3">
    <source>
        <dbReference type="Proteomes" id="UP001054837"/>
    </source>
</evidence>
<evidence type="ECO:0000313" key="2">
    <source>
        <dbReference type="EMBL" id="GIY84425.1"/>
    </source>
</evidence>
<dbReference type="Proteomes" id="UP001054837">
    <property type="component" value="Unassembled WGS sequence"/>
</dbReference>
<name>A0AAV4WR68_9ARAC</name>
<dbReference type="EMBL" id="BPLQ01014930">
    <property type="protein sequence ID" value="GIY84425.1"/>
    <property type="molecule type" value="Genomic_DNA"/>
</dbReference>
<accession>A0AAV4WR68</accession>
<evidence type="ECO:0000256" key="1">
    <source>
        <dbReference type="SAM" id="MobiDB-lite"/>
    </source>
</evidence>
<reference evidence="2 3" key="1">
    <citation type="submission" date="2021-06" db="EMBL/GenBank/DDBJ databases">
        <title>Caerostris darwini draft genome.</title>
        <authorList>
            <person name="Kono N."/>
            <person name="Arakawa K."/>
        </authorList>
    </citation>
    <scope>NUCLEOTIDE SEQUENCE [LARGE SCALE GENOMIC DNA]</scope>
</reference>